<sequence>MAALGLALLATSACENLTGPGNNTMPDGRSTTSGGSTLGSRGSYGPATGAPGTGPSSGSGVDDAERGATTSPSSGDMTRPGSIPGEGMLN</sequence>
<feature type="compositionally biased region" description="Polar residues" evidence="1">
    <location>
        <begin position="15"/>
        <end position="25"/>
    </location>
</feature>
<protein>
    <recommendedName>
        <fullName evidence="4">Lipoprotein</fullName>
    </recommendedName>
</protein>
<feature type="region of interest" description="Disordered" evidence="1">
    <location>
        <begin position="15"/>
        <end position="90"/>
    </location>
</feature>
<evidence type="ECO:0008006" key="4">
    <source>
        <dbReference type="Google" id="ProtNLM"/>
    </source>
</evidence>
<name>W9GY11_9PROT</name>
<dbReference type="EMBL" id="AVFL01000016">
    <property type="protein sequence ID" value="EWY38815.1"/>
    <property type="molecule type" value="Genomic_DNA"/>
</dbReference>
<dbReference type="Proteomes" id="UP000019486">
    <property type="component" value="Unassembled WGS sequence"/>
</dbReference>
<comment type="caution">
    <text evidence="2">The sequence shown here is derived from an EMBL/GenBank/DDBJ whole genome shotgun (WGS) entry which is preliminary data.</text>
</comment>
<proteinExistence type="predicted"/>
<evidence type="ECO:0000313" key="2">
    <source>
        <dbReference type="EMBL" id="EWY38815.1"/>
    </source>
</evidence>
<gene>
    <name evidence="2" type="ORF">N825_11335</name>
</gene>
<evidence type="ECO:0000313" key="3">
    <source>
        <dbReference type="Proteomes" id="UP000019486"/>
    </source>
</evidence>
<keyword evidence="3" id="KW-1185">Reference proteome</keyword>
<accession>W9GY11</accession>
<organism evidence="2 3">
    <name type="scientific">Skermanella stibiiresistens SB22</name>
    <dbReference type="NCBI Taxonomy" id="1385369"/>
    <lineage>
        <taxon>Bacteria</taxon>
        <taxon>Pseudomonadati</taxon>
        <taxon>Pseudomonadota</taxon>
        <taxon>Alphaproteobacteria</taxon>
        <taxon>Rhodospirillales</taxon>
        <taxon>Azospirillaceae</taxon>
        <taxon>Skermanella</taxon>
    </lineage>
</organism>
<feature type="compositionally biased region" description="Low complexity" evidence="1">
    <location>
        <begin position="28"/>
        <end position="50"/>
    </location>
</feature>
<dbReference type="AlphaFoldDB" id="W9GY11"/>
<evidence type="ECO:0000256" key="1">
    <source>
        <dbReference type="SAM" id="MobiDB-lite"/>
    </source>
</evidence>
<reference evidence="2 3" key="1">
    <citation type="submission" date="2013-08" db="EMBL/GenBank/DDBJ databases">
        <title>The genome sequence of Skermanella stibiiresistens.</title>
        <authorList>
            <person name="Zhu W."/>
            <person name="Wang G."/>
        </authorList>
    </citation>
    <scope>NUCLEOTIDE SEQUENCE [LARGE SCALE GENOMIC DNA]</scope>
    <source>
        <strain evidence="2 3">SB22</strain>
    </source>
</reference>
<dbReference type="STRING" id="1385369.N825_11335"/>